<accession>A0A8T2P2F5</accession>
<comment type="caution">
    <text evidence="2">The sequence shown here is derived from an EMBL/GenBank/DDBJ whole genome shotgun (WGS) entry which is preliminary data.</text>
</comment>
<feature type="region of interest" description="Disordered" evidence="1">
    <location>
        <begin position="15"/>
        <end position="47"/>
    </location>
</feature>
<evidence type="ECO:0000313" key="3">
    <source>
        <dbReference type="Proteomes" id="UP000824540"/>
    </source>
</evidence>
<gene>
    <name evidence="2" type="ORF">JZ751_007734</name>
</gene>
<name>A0A8T2P2F5_9TELE</name>
<keyword evidence="3" id="KW-1185">Reference proteome</keyword>
<evidence type="ECO:0000313" key="2">
    <source>
        <dbReference type="EMBL" id="KAG9345920.1"/>
    </source>
</evidence>
<organism evidence="2 3">
    <name type="scientific">Albula glossodonta</name>
    <name type="common">roundjaw bonefish</name>
    <dbReference type="NCBI Taxonomy" id="121402"/>
    <lineage>
        <taxon>Eukaryota</taxon>
        <taxon>Metazoa</taxon>
        <taxon>Chordata</taxon>
        <taxon>Craniata</taxon>
        <taxon>Vertebrata</taxon>
        <taxon>Euteleostomi</taxon>
        <taxon>Actinopterygii</taxon>
        <taxon>Neopterygii</taxon>
        <taxon>Teleostei</taxon>
        <taxon>Albuliformes</taxon>
        <taxon>Albulidae</taxon>
        <taxon>Albula</taxon>
    </lineage>
</organism>
<proteinExistence type="predicted"/>
<sequence length="121" mass="13411">MIKNRTFGPFTPFIPGWRAPTGNEGLQQSYLTGPHEGNACKSDGGGVEGVEGVEIAARLKRLRGFEQDSRERGIKRGEHADLLMFIPAEQEMERGQTLRPTTDHTGWTQEAGHTACSFLFH</sequence>
<dbReference type="Proteomes" id="UP000824540">
    <property type="component" value="Unassembled WGS sequence"/>
</dbReference>
<protein>
    <submittedName>
        <fullName evidence="2">Uncharacterized protein</fullName>
    </submittedName>
</protein>
<reference evidence="2" key="1">
    <citation type="thesis" date="2021" institute="BYU ScholarsArchive" country="Provo, UT, USA">
        <title>Applications of and Algorithms for Genome Assembly and Genomic Analyses with an Emphasis on Marine Teleosts.</title>
        <authorList>
            <person name="Pickett B.D."/>
        </authorList>
    </citation>
    <scope>NUCLEOTIDE SEQUENCE</scope>
    <source>
        <strain evidence="2">HI-2016</strain>
    </source>
</reference>
<evidence type="ECO:0000256" key="1">
    <source>
        <dbReference type="SAM" id="MobiDB-lite"/>
    </source>
</evidence>
<dbReference type="AlphaFoldDB" id="A0A8T2P2F5"/>
<dbReference type="EMBL" id="JAFBMS010000016">
    <property type="protein sequence ID" value="KAG9345920.1"/>
    <property type="molecule type" value="Genomic_DNA"/>
</dbReference>